<gene>
    <name evidence="1" type="ORF">AVEN_11104_1</name>
</gene>
<dbReference type="EMBL" id="BGPR01035509">
    <property type="protein sequence ID" value="GBO10371.1"/>
    <property type="molecule type" value="Genomic_DNA"/>
</dbReference>
<evidence type="ECO:0000313" key="2">
    <source>
        <dbReference type="Proteomes" id="UP000499080"/>
    </source>
</evidence>
<comment type="caution">
    <text evidence="1">The sequence shown here is derived from an EMBL/GenBank/DDBJ whole genome shotgun (WGS) entry which is preliminary data.</text>
</comment>
<sequence length="28" mass="3153">MSESRLCGQDQVIESESTKDPVCKECHI</sequence>
<organism evidence="1 2">
    <name type="scientific">Araneus ventricosus</name>
    <name type="common">Orbweaver spider</name>
    <name type="synonym">Epeira ventricosa</name>
    <dbReference type="NCBI Taxonomy" id="182803"/>
    <lineage>
        <taxon>Eukaryota</taxon>
        <taxon>Metazoa</taxon>
        <taxon>Ecdysozoa</taxon>
        <taxon>Arthropoda</taxon>
        <taxon>Chelicerata</taxon>
        <taxon>Arachnida</taxon>
        <taxon>Araneae</taxon>
        <taxon>Araneomorphae</taxon>
        <taxon>Entelegynae</taxon>
        <taxon>Araneoidea</taxon>
        <taxon>Araneidae</taxon>
        <taxon>Araneus</taxon>
    </lineage>
</organism>
<proteinExistence type="predicted"/>
<dbReference type="AlphaFoldDB" id="A0A4Y2UED1"/>
<name>A0A4Y2UED1_ARAVE</name>
<accession>A0A4Y2UED1</accession>
<reference evidence="1 2" key="1">
    <citation type="journal article" date="2019" name="Sci. Rep.">
        <title>Orb-weaving spider Araneus ventricosus genome elucidates the spidroin gene catalogue.</title>
        <authorList>
            <person name="Kono N."/>
            <person name="Nakamura H."/>
            <person name="Ohtoshi R."/>
            <person name="Moran D.A.P."/>
            <person name="Shinohara A."/>
            <person name="Yoshida Y."/>
            <person name="Fujiwara M."/>
            <person name="Mori M."/>
            <person name="Tomita M."/>
            <person name="Arakawa K."/>
        </authorList>
    </citation>
    <scope>NUCLEOTIDE SEQUENCE [LARGE SCALE GENOMIC DNA]</scope>
</reference>
<evidence type="ECO:0000313" key="1">
    <source>
        <dbReference type="EMBL" id="GBO10371.1"/>
    </source>
</evidence>
<keyword evidence="2" id="KW-1185">Reference proteome</keyword>
<protein>
    <submittedName>
        <fullName evidence="1">Uncharacterized protein</fullName>
    </submittedName>
</protein>
<dbReference type="Proteomes" id="UP000499080">
    <property type="component" value="Unassembled WGS sequence"/>
</dbReference>
<feature type="non-terminal residue" evidence="1">
    <location>
        <position position="28"/>
    </location>
</feature>